<sequence>MIANSNGHKTPDGCEVRGSMGPCRARGFSFDASLRCIALLITTAAMVTGCSYGLTQKGIDNSPESRTVTVKGSARQVYQSLAQEMQGPGCPPIHSSKLYGNGDGFVVYFGENFIGHSYIWDGAYGKQDGDTVKVTIRDQSYTPQTDFVDEIAAFLKTGSCQ</sequence>
<dbReference type="EMBL" id="RBUF01000593">
    <property type="protein sequence ID" value="RMU69525.1"/>
    <property type="molecule type" value="Genomic_DNA"/>
</dbReference>
<proteinExistence type="predicted"/>
<evidence type="ECO:0000313" key="2">
    <source>
        <dbReference type="Proteomes" id="UP000274315"/>
    </source>
</evidence>
<comment type="caution">
    <text evidence="1">The sequence shown here is derived from an EMBL/GenBank/DDBJ whole genome shotgun (WGS) entry which is preliminary data.</text>
</comment>
<dbReference type="Proteomes" id="UP000274315">
    <property type="component" value="Unassembled WGS sequence"/>
</dbReference>
<dbReference type="AlphaFoldDB" id="A0A3M5WIN5"/>
<reference evidence="1 2" key="1">
    <citation type="submission" date="2018-08" db="EMBL/GenBank/DDBJ databases">
        <title>Recombination of ecologically and evolutionarily significant loci maintains genetic cohesion in the Pseudomonas syringae species complex.</title>
        <authorList>
            <person name="Dillon M."/>
            <person name="Thakur S."/>
            <person name="Almeida R.N.D."/>
            <person name="Weir B.S."/>
            <person name="Guttman D.S."/>
        </authorList>
    </citation>
    <scope>NUCLEOTIDE SEQUENCE [LARGE SCALE GENOMIC DNA]</scope>
    <source>
        <strain evidence="1 2">ICMP 11935</strain>
    </source>
</reference>
<evidence type="ECO:0000313" key="1">
    <source>
        <dbReference type="EMBL" id="RMU69525.1"/>
    </source>
</evidence>
<protein>
    <submittedName>
        <fullName evidence="1">Uncharacterized protein</fullName>
    </submittedName>
</protein>
<name>A0A3M5WIN5_PSEAP</name>
<organism evidence="1 2">
    <name type="scientific">Pseudomonas syringae pv. aptata</name>
    <dbReference type="NCBI Taxonomy" id="83167"/>
    <lineage>
        <taxon>Bacteria</taxon>
        <taxon>Pseudomonadati</taxon>
        <taxon>Pseudomonadota</taxon>
        <taxon>Gammaproteobacteria</taxon>
        <taxon>Pseudomonadales</taxon>
        <taxon>Pseudomonadaceae</taxon>
        <taxon>Pseudomonas</taxon>
        <taxon>Pseudomonas syringae</taxon>
    </lineage>
</organism>
<gene>
    <name evidence="1" type="ORF">ALP24_04249</name>
</gene>
<accession>A0A3M5WIN5</accession>